<reference evidence="2 3" key="1">
    <citation type="submission" date="2013-09" db="EMBL/GenBank/DDBJ databases">
        <title>Corchorus capsularis genome sequencing.</title>
        <authorList>
            <person name="Alam M."/>
            <person name="Haque M.S."/>
            <person name="Islam M.S."/>
            <person name="Emdad E.M."/>
            <person name="Islam M.M."/>
            <person name="Ahmed B."/>
            <person name="Halim A."/>
            <person name="Hossen Q.M.M."/>
            <person name="Hossain M.Z."/>
            <person name="Ahmed R."/>
            <person name="Khan M.M."/>
            <person name="Islam R."/>
            <person name="Rashid M.M."/>
            <person name="Khan S.A."/>
            <person name="Rahman M.S."/>
            <person name="Alam M."/>
        </authorList>
    </citation>
    <scope>NUCLEOTIDE SEQUENCE [LARGE SCALE GENOMIC DNA]</scope>
    <source>
        <strain evidence="3">cv. CVL-1</strain>
        <tissue evidence="2">Whole seedling</tissue>
    </source>
</reference>
<comment type="caution">
    <text evidence="2">The sequence shown here is derived from an EMBL/GenBank/DDBJ whole genome shotgun (WGS) entry which is preliminary data.</text>
</comment>
<dbReference type="EMBL" id="AWWV01004772">
    <property type="protein sequence ID" value="OMP06829.1"/>
    <property type="molecule type" value="Genomic_DNA"/>
</dbReference>
<organism evidence="2 3">
    <name type="scientific">Corchorus capsularis</name>
    <name type="common">Jute</name>
    <dbReference type="NCBI Taxonomy" id="210143"/>
    <lineage>
        <taxon>Eukaryota</taxon>
        <taxon>Viridiplantae</taxon>
        <taxon>Streptophyta</taxon>
        <taxon>Embryophyta</taxon>
        <taxon>Tracheophyta</taxon>
        <taxon>Spermatophyta</taxon>
        <taxon>Magnoliopsida</taxon>
        <taxon>eudicotyledons</taxon>
        <taxon>Gunneridae</taxon>
        <taxon>Pentapetalae</taxon>
        <taxon>rosids</taxon>
        <taxon>malvids</taxon>
        <taxon>Malvales</taxon>
        <taxon>Malvaceae</taxon>
        <taxon>Grewioideae</taxon>
        <taxon>Apeibeae</taxon>
        <taxon>Corchorus</taxon>
    </lineage>
</organism>
<dbReference type="InterPro" id="IPR057135">
    <property type="entry name" value="At4g27190-like_LRR"/>
</dbReference>
<keyword evidence="3" id="KW-1185">Reference proteome</keyword>
<gene>
    <name evidence="2" type="ORF">CCACVL1_01434</name>
</gene>
<dbReference type="Pfam" id="PF23247">
    <property type="entry name" value="LRR_RPS2"/>
    <property type="match status" value="1"/>
</dbReference>
<name>A0A1R3KIE1_COCAP</name>
<dbReference type="OrthoDB" id="993338at2759"/>
<feature type="domain" description="Disease resistance protein At4g27190-like leucine-rich repeats" evidence="1">
    <location>
        <begin position="7"/>
        <end position="118"/>
    </location>
</feature>
<accession>A0A1R3KIE1</accession>
<dbReference type="Proteomes" id="UP000188268">
    <property type="component" value="Unassembled WGS sequence"/>
</dbReference>
<evidence type="ECO:0000313" key="3">
    <source>
        <dbReference type="Proteomes" id="UP000188268"/>
    </source>
</evidence>
<evidence type="ECO:0000259" key="1">
    <source>
        <dbReference type="Pfam" id="PF23247"/>
    </source>
</evidence>
<sequence>MVGYCGLKYLKFSEDPELANRWNIRNPPEFIDFKNLEFLEVCNFGNLIRCILNLSMASSLSRLQVLEIKRCNNLEAVIMEEEARETTDDKITIFPLLKSIVIEDCPDLRSFYSDKDKQAIIAEGNNDLTSFFCYK</sequence>
<proteinExistence type="predicted"/>
<protein>
    <recommendedName>
        <fullName evidence="1">Disease resistance protein At4g27190-like leucine-rich repeats domain-containing protein</fullName>
    </recommendedName>
</protein>
<feature type="non-terminal residue" evidence="2">
    <location>
        <position position="135"/>
    </location>
</feature>
<dbReference type="Gene3D" id="3.80.10.10">
    <property type="entry name" value="Ribonuclease Inhibitor"/>
    <property type="match status" value="1"/>
</dbReference>
<dbReference type="Gramene" id="OMP06829">
    <property type="protein sequence ID" value="OMP06829"/>
    <property type="gene ID" value="CCACVL1_01434"/>
</dbReference>
<dbReference type="AlphaFoldDB" id="A0A1R3KIE1"/>
<dbReference type="InterPro" id="IPR032675">
    <property type="entry name" value="LRR_dom_sf"/>
</dbReference>
<evidence type="ECO:0000313" key="2">
    <source>
        <dbReference type="EMBL" id="OMP06829.1"/>
    </source>
</evidence>